<evidence type="ECO:0000259" key="1">
    <source>
        <dbReference type="Pfam" id="PF00535"/>
    </source>
</evidence>
<sequence>MKISVIIPTYNRADKIEKSIESVYFQEGKGDLFEISQIIIMDDCSTDNTKELIEELQKKYENLLYYRQDKNGGSAKARNRAMREVVSEKWVAFQDSDDVWNKDKLKEMCLYIEKHPDAQLYSHWYTALTAEDEAVEVGIDEREDYLEELAVRNFIGSPTFFVDKDAFMDVGGLDENITALEDWEFLVRFASKYKIRVVPKSLMQVDLISEGMSSDIGKYYDSRCYIIAKNRQILLERNLFDKAVESLLVSAKKNGVLENVGRILEAYLK</sequence>
<keyword evidence="2" id="KW-0808">Transferase</keyword>
<protein>
    <submittedName>
        <fullName evidence="2">Glycosyl transferase GT2 family</fullName>
    </submittedName>
</protein>
<dbReference type="EMBL" id="CP017831">
    <property type="protein sequence ID" value="AOZ97357.1"/>
    <property type="molecule type" value="Genomic_DNA"/>
</dbReference>
<dbReference type="PANTHER" id="PTHR22916:SF3">
    <property type="entry name" value="UDP-GLCNAC:BETAGAL BETA-1,3-N-ACETYLGLUCOSAMINYLTRANSFERASE-LIKE PROTEIN 1"/>
    <property type="match status" value="1"/>
</dbReference>
<dbReference type="InterPro" id="IPR001173">
    <property type="entry name" value="Glyco_trans_2-like"/>
</dbReference>
<evidence type="ECO:0000313" key="3">
    <source>
        <dbReference type="Proteomes" id="UP000179284"/>
    </source>
</evidence>
<keyword evidence="3" id="KW-1185">Reference proteome</keyword>
<gene>
    <name evidence="2" type="ORF">bhn_I2324</name>
</gene>
<dbReference type="PANTHER" id="PTHR22916">
    <property type="entry name" value="GLYCOSYLTRANSFERASE"/>
    <property type="match status" value="1"/>
</dbReference>
<reference evidence="3" key="1">
    <citation type="submission" date="2016-10" db="EMBL/GenBank/DDBJ databases">
        <title>The complete genome sequence of the rumen bacterium Butyrivibrio hungatei MB2003.</title>
        <authorList>
            <person name="Palevich N."/>
            <person name="Kelly W.J."/>
            <person name="Leahy S.C."/>
            <person name="Altermann E."/>
            <person name="Rakonjac J."/>
            <person name="Attwood G.T."/>
        </authorList>
    </citation>
    <scope>NUCLEOTIDE SEQUENCE [LARGE SCALE GENOMIC DNA]</scope>
    <source>
        <strain evidence="3">MB2003</strain>
    </source>
</reference>
<proteinExistence type="predicted"/>
<dbReference type="Gene3D" id="3.90.550.10">
    <property type="entry name" value="Spore Coat Polysaccharide Biosynthesis Protein SpsA, Chain A"/>
    <property type="match status" value="1"/>
</dbReference>
<dbReference type="OrthoDB" id="9802649at2"/>
<dbReference type="AlphaFoldDB" id="A0A1D9P416"/>
<dbReference type="GO" id="GO:0016758">
    <property type="term" value="F:hexosyltransferase activity"/>
    <property type="evidence" value="ECO:0007669"/>
    <property type="project" value="UniProtKB-ARBA"/>
</dbReference>
<name>A0A1D9P416_9FIRM</name>
<evidence type="ECO:0000313" key="2">
    <source>
        <dbReference type="EMBL" id="AOZ97357.1"/>
    </source>
</evidence>
<dbReference type="CDD" id="cd00761">
    <property type="entry name" value="Glyco_tranf_GTA_type"/>
    <property type="match status" value="1"/>
</dbReference>
<organism evidence="2 3">
    <name type="scientific">Butyrivibrio hungatei</name>
    <dbReference type="NCBI Taxonomy" id="185008"/>
    <lineage>
        <taxon>Bacteria</taxon>
        <taxon>Bacillati</taxon>
        <taxon>Bacillota</taxon>
        <taxon>Clostridia</taxon>
        <taxon>Lachnospirales</taxon>
        <taxon>Lachnospiraceae</taxon>
        <taxon>Butyrivibrio</taxon>
    </lineage>
</organism>
<dbReference type="KEGG" id="bhu:bhn_I2324"/>
<dbReference type="InterPro" id="IPR029044">
    <property type="entry name" value="Nucleotide-diphossugar_trans"/>
</dbReference>
<dbReference type="Pfam" id="PF00535">
    <property type="entry name" value="Glycos_transf_2"/>
    <property type="match status" value="1"/>
</dbReference>
<feature type="domain" description="Glycosyltransferase 2-like" evidence="1">
    <location>
        <begin position="4"/>
        <end position="132"/>
    </location>
</feature>
<accession>A0A1D9P416</accession>
<dbReference type="SUPFAM" id="SSF53448">
    <property type="entry name" value="Nucleotide-diphospho-sugar transferases"/>
    <property type="match status" value="1"/>
</dbReference>
<dbReference type="Proteomes" id="UP000179284">
    <property type="component" value="Chromosome I"/>
</dbReference>
<dbReference type="RefSeq" id="WP_071176968.1">
    <property type="nucleotide sequence ID" value="NZ_CP017831.1"/>
</dbReference>